<keyword evidence="2" id="KW-1133">Transmembrane helix</keyword>
<sequence length="155" mass="17416">MKNMLGLISLPNPQTPFPISLNQSNPTPKSPFPKFQSLPFTPKLQKKFIFHATQETKNGLKPEADNKNGLKNDGLEDKEDLKKDNEMPKFNFRWVDLVLDPDPQNIVAVALTGLLTWASVQVLWQLFLISLAILVAALKYSFIAAVLLFVLITLL</sequence>
<evidence type="ECO:0000256" key="2">
    <source>
        <dbReference type="SAM" id="Phobius"/>
    </source>
</evidence>
<proteinExistence type="predicted"/>
<reference evidence="3" key="2">
    <citation type="submission" date="2023-05" db="EMBL/GenBank/DDBJ databases">
        <authorList>
            <person name="Schelkunov M.I."/>
        </authorList>
    </citation>
    <scope>NUCLEOTIDE SEQUENCE</scope>
    <source>
        <strain evidence="3">Hsosn_3</strain>
        <tissue evidence="3">Leaf</tissue>
    </source>
</reference>
<dbReference type="PANTHER" id="PTHR36789:SF1">
    <property type="entry name" value="TRANSMEMBRANE PROTEIN"/>
    <property type="match status" value="1"/>
</dbReference>
<keyword evidence="2" id="KW-0472">Membrane</keyword>
<accession>A0AAD8MRB1</accession>
<dbReference type="PANTHER" id="PTHR36789">
    <property type="entry name" value="TRANSMEMBRANE PROTEIN"/>
    <property type="match status" value="1"/>
</dbReference>
<keyword evidence="2 3" id="KW-0812">Transmembrane</keyword>
<reference evidence="3" key="1">
    <citation type="submission" date="2023-02" db="EMBL/GenBank/DDBJ databases">
        <title>Genome of toxic invasive species Heracleum sosnowskyi carries increased number of genes despite the absence of recent whole-genome duplications.</title>
        <authorList>
            <person name="Schelkunov M."/>
            <person name="Shtratnikova V."/>
            <person name="Makarenko M."/>
            <person name="Klepikova A."/>
            <person name="Omelchenko D."/>
            <person name="Novikova G."/>
            <person name="Obukhova E."/>
            <person name="Bogdanov V."/>
            <person name="Penin A."/>
            <person name="Logacheva M."/>
        </authorList>
    </citation>
    <scope>NUCLEOTIDE SEQUENCE</scope>
    <source>
        <strain evidence="3">Hsosn_3</strain>
        <tissue evidence="3">Leaf</tissue>
    </source>
</reference>
<dbReference type="EMBL" id="JAUIZM010000005">
    <property type="protein sequence ID" value="KAK1382591.1"/>
    <property type="molecule type" value="Genomic_DNA"/>
</dbReference>
<evidence type="ECO:0000313" key="4">
    <source>
        <dbReference type="Proteomes" id="UP001237642"/>
    </source>
</evidence>
<dbReference type="Proteomes" id="UP001237642">
    <property type="component" value="Unassembled WGS sequence"/>
</dbReference>
<feature type="region of interest" description="Disordered" evidence="1">
    <location>
        <begin position="56"/>
        <end position="82"/>
    </location>
</feature>
<feature type="transmembrane region" description="Helical" evidence="2">
    <location>
        <begin position="106"/>
        <end position="124"/>
    </location>
</feature>
<evidence type="ECO:0000313" key="3">
    <source>
        <dbReference type="EMBL" id="KAK1382591.1"/>
    </source>
</evidence>
<dbReference type="AlphaFoldDB" id="A0AAD8MRB1"/>
<feature type="compositionally biased region" description="Basic and acidic residues" evidence="1">
    <location>
        <begin position="58"/>
        <end position="82"/>
    </location>
</feature>
<gene>
    <name evidence="3" type="ORF">POM88_020326</name>
</gene>
<evidence type="ECO:0000256" key="1">
    <source>
        <dbReference type="SAM" id="MobiDB-lite"/>
    </source>
</evidence>
<protein>
    <submittedName>
        <fullName evidence="3">Transmembrane protein</fullName>
    </submittedName>
</protein>
<feature type="transmembrane region" description="Helical" evidence="2">
    <location>
        <begin position="131"/>
        <end position="154"/>
    </location>
</feature>
<comment type="caution">
    <text evidence="3">The sequence shown here is derived from an EMBL/GenBank/DDBJ whole genome shotgun (WGS) entry which is preliminary data.</text>
</comment>
<organism evidence="3 4">
    <name type="scientific">Heracleum sosnowskyi</name>
    <dbReference type="NCBI Taxonomy" id="360622"/>
    <lineage>
        <taxon>Eukaryota</taxon>
        <taxon>Viridiplantae</taxon>
        <taxon>Streptophyta</taxon>
        <taxon>Embryophyta</taxon>
        <taxon>Tracheophyta</taxon>
        <taxon>Spermatophyta</taxon>
        <taxon>Magnoliopsida</taxon>
        <taxon>eudicotyledons</taxon>
        <taxon>Gunneridae</taxon>
        <taxon>Pentapetalae</taxon>
        <taxon>asterids</taxon>
        <taxon>campanulids</taxon>
        <taxon>Apiales</taxon>
        <taxon>Apiaceae</taxon>
        <taxon>Apioideae</taxon>
        <taxon>apioid superclade</taxon>
        <taxon>Tordylieae</taxon>
        <taxon>Tordyliinae</taxon>
        <taxon>Heracleum</taxon>
    </lineage>
</organism>
<keyword evidence="4" id="KW-1185">Reference proteome</keyword>
<name>A0AAD8MRB1_9APIA</name>